<dbReference type="Gene3D" id="3.40.140.10">
    <property type="entry name" value="Cytidine Deaminase, domain 2"/>
    <property type="match status" value="1"/>
</dbReference>
<name>F4RGF6_MELLP</name>
<dbReference type="FunCoup" id="F4RGF6">
    <property type="interactions" value="768"/>
</dbReference>
<comment type="function">
    <text evidence="4">Component of the eukaryotic translation initiation factor 3 (eIF-3) complex, which is involved in protein synthesis of a specialized repertoire of mRNAs and, together with other initiation factors, stimulates binding of mRNA and methionyl-tRNAi to the 40S ribosome. The eIF-3 complex specifically targets and initiates translation of a subset of mRNAs involved in cell proliferation.</text>
</comment>
<dbReference type="EMBL" id="GL883100">
    <property type="protein sequence ID" value="EGG08659.1"/>
    <property type="molecule type" value="Genomic_DNA"/>
</dbReference>
<dbReference type="GO" id="GO:0001732">
    <property type="term" value="P:formation of cytoplasmic translation initiation complex"/>
    <property type="evidence" value="ECO:0007669"/>
    <property type="project" value="UniProtKB-UniRule"/>
</dbReference>
<dbReference type="KEGG" id="mlr:MELLADRAFT_84677"/>
<evidence type="ECO:0000256" key="4">
    <source>
        <dbReference type="HAMAP-Rule" id="MF_03007"/>
    </source>
</evidence>
<dbReference type="InterPro" id="IPR045810">
    <property type="entry name" value="eIF3h_C"/>
</dbReference>
<protein>
    <recommendedName>
        <fullName evidence="4">Eukaryotic translation initiation factor 3 subunit H</fullName>
        <shortName evidence="4">eIF3h</shortName>
    </recommendedName>
</protein>
<dbReference type="VEuPathDB" id="FungiDB:MELLADRAFT_84677"/>
<feature type="compositionally biased region" description="Polar residues" evidence="5">
    <location>
        <begin position="270"/>
        <end position="286"/>
    </location>
</feature>
<keyword evidence="3 4" id="KW-0648">Protein biosynthesis</keyword>
<evidence type="ECO:0000313" key="7">
    <source>
        <dbReference type="EMBL" id="EGG08659.1"/>
    </source>
</evidence>
<comment type="subcellular location">
    <subcellularLocation>
        <location evidence="4">Cytoplasm</location>
    </subcellularLocation>
</comment>
<dbReference type="OrthoDB" id="10265695at2759"/>
<accession>F4RGF6</accession>
<evidence type="ECO:0000313" key="8">
    <source>
        <dbReference type="Proteomes" id="UP000001072"/>
    </source>
</evidence>
<organism evidence="8">
    <name type="scientific">Melampsora larici-populina (strain 98AG31 / pathotype 3-4-7)</name>
    <name type="common">Poplar leaf rust fungus</name>
    <dbReference type="NCBI Taxonomy" id="747676"/>
    <lineage>
        <taxon>Eukaryota</taxon>
        <taxon>Fungi</taxon>
        <taxon>Dikarya</taxon>
        <taxon>Basidiomycota</taxon>
        <taxon>Pucciniomycotina</taxon>
        <taxon>Pucciniomycetes</taxon>
        <taxon>Pucciniales</taxon>
        <taxon>Melampsoraceae</taxon>
        <taxon>Melampsora</taxon>
    </lineage>
</organism>
<keyword evidence="1 4" id="KW-0963">Cytoplasm</keyword>
<dbReference type="GO" id="GO:0016282">
    <property type="term" value="C:eukaryotic 43S preinitiation complex"/>
    <property type="evidence" value="ECO:0007669"/>
    <property type="project" value="UniProtKB-UniRule"/>
</dbReference>
<feature type="domain" description="MPN" evidence="6">
    <location>
        <begin position="52"/>
        <end position="213"/>
    </location>
</feature>
<dbReference type="InParanoid" id="F4RGF6"/>
<dbReference type="AlphaFoldDB" id="F4RGF6"/>
<dbReference type="GO" id="GO:0003743">
    <property type="term" value="F:translation initiation factor activity"/>
    <property type="evidence" value="ECO:0007669"/>
    <property type="project" value="UniProtKB-UniRule"/>
</dbReference>
<dbReference type="InterPro" id="IPR027524">
    <property type="entry name" value="eIF3h"/>
</dbReference>
<keyword evidence="8" id="KW-1185">Reference proteome</keyword>
<dbReference type="GO" id="GO:0005852">
    <property type="term" value="C:eukaryotic translation initiation factor 3 complex"/>
    <property type="evidence" value="ECO:0007669"/>
    <property type="project" value="UniProtKB-UniRule"/>
</dbReference>
<dbReference type="eggNOG" id="KOG1560">
    <property type="taxonomic scope" value="Eukaryota"/>
</dbReference>
<proteinExistence type="inferred from homology"/>
<dbReference type="STRING" id="747676.F4RGF6"/>
<sequence>MTSKPLTAAAAIMIASNSRNNAPSPSPTPATKLMGLNAQLIELEHEVPVENVKLDSLAVMKIIKHARESMASGSNQIASGQLLGLDTSGILNISDAFPLPSGCLMGASIDGDEPKGTKMASRYASSILPRLSALGADANIVGFYCSTINSQHLATPGFIETLISIQIGSTTPTSKSLVKTKVLAGKGLAIVYDLASSTQGTVNLKAYRLSQNFVEAYQNGKFDSQNLADHKLTVSNILQEIPLTIQSSALLTAFLATLISPTSESIQSSIVSTNQWGTPTESNRSELLSNHLPSFSPLSLPSSQHSDSPTSMLDTLLTVMNSIEVHNTALSTLSFQSRQLARDRAKLESVISKRKAENEVRVQQGLPPLPPSSEEAALQEPSRLETMCALSGVDGAAKKLCEISGLGVVRAFGAKAGI</sequence>
<reference evidence="8" key="1">
    <citation type="journal article" date="2011" name="Proc. Natl. Acad. Sci. U.S.A.">
        <title>Obligate biotrophy features unraveled by the genomic analysis of rust fungi.</title>
        <authorList>
            <person name="Duplessis S."/>
            <person name="Cuomo C.A."/>
            <person name="Lin Y.-C."/>
            <person name="Aerts A."/>
            <person name="Tisserant E."/>
            <person name="Veneault-Fourrey C."/>
            <person name="Joly D.L."/>
            <person name="Hacquard S."/>
            <person name="Amselem J."/>
            <person name="Cantarel B.L."/>
            <person name="Chiu R."/>
            <person name="Coutinho P.M."/>
            <person name="Feau N."/>
            <person name="Field M."/>
            <person name="Frey P."/>
            <person name="Gelhaye E."/>
            <person name="Goldberg J."/>
            <person name="Grabherr M.G."/>
            <person name="Kodira C.D."/>
            <person name="Kohler A."/>
            <person name="Kuees U."/>
            <person name="Lindquist E.A."/>
            <person name="Lucas S.M."/>
            <person name="Mago R."/>
            <person name="Mauceli E."/>
            <person name="Morin E."/>
            <person name="Murat C."/>
            <person name="Pangilinan J.L."/>
            <person name="Park R."/>
            <person name="Pearson M."/>
            <person name="Quesneville H."/>
            <person name="Rouhier N."/>
            <person name="Sakthikumar S."/>
            <person name="Salamov A.A."/>
            <person name="Schmutz J."/>
            <person name="Selles B."/>
            <person name="Shapiro H."/>
            <person name="Tanguay P."/>
            <person name="Tuskan G.A."/>
            <person name="Henrissat B."/>
            <person name="Van de Peer Y."/>
            <person name="Rouze P."/>
            <person name="Ellis J.G."/>
            <person name="Dodds P.N."/>
            <person name="Schein J.E."/>
            <person name="Zhong S."/>
            <person name="Hamelin R.C."/>
            <person name="Grigoriev I.V."/>
            <person name="Szabo L.J."/>
            <person name="Martin F."/>
        </authorList>
    </citation>
    <scope>NUCLEOTIDE SEQUENCE [LARGE SCALE GENOMIC DNA]</scope>
    <source>
        <strain evidence="8">98AG31 / pathotype 3-4-7</strain>
    </source>
</reference>
<dbReference type="HAMAP" id="MF_03007">
    <property type="entry name" value="eIF3h"/>
    <property type="match status" value="1"/>
</dbReference>
<dbReference type="PANTHER" id="PTHR10410">
    <property type="entry name" value="EUKARYOTIC TRANSLATION INITIATION FACTOR 3 -RELATED"/>
    <property type="match status" value="1"/>
</dbReference>
<dbReference type="InterPro" id="IPR037518">
    <property type="entry name" value="MPN"/>
</dbReference>
<evidence type="ECO:0000256" key="1">
    <source>
        <dbReference type="ARBA" id="ARBA00022490"/>
    </source>
</evidence>
<dbReference type="PROSITE" id="PS50249">
    <property type="entry name" value="MPN"/>
    <property type="match status" value="1"/>
</dbReference>
<dbReference type="GeneID" id="18933572"/>
<evidence type="ECO:0000259" key="6">
    <source>
        <dbReference type="PROSITE" id="PS50249"/>
    </source>
</evidence>
<evidence type="ECO:0000256" key="2">
    <source>
        <dbReference type="ARBA" id="ARBA00022540"/>
    </source>
</evidence>
<dbReference type="CDD" id="cd08065">
    <property type="entry name" value="MPN_eIF3h"/>
    <property type="match status" value="1"/>
</dbReference>
<comment type="subunit">
    <text evidence="4">Component of the eukaryotic translation initiation factor 3 (eIF-3) complex.</text>
</comment>
<evidence type="ECO:0000256" key="3">
    <source>
        <dbReference type="ARBA" id="ARBA00022917"/>
    </source>
</evidence>
<dbReference type="GO" id="GO:0033290">
    <property type="term" value="C:eukaryotic 48S preinitiation complex"/>
    <property type="evidence" value="ECO:0007669"/>
    <property type="project" value="UniProtKB-UniRule"/>
</dbReference>
<feature type="region of interest" description="Disordered" evidence="5">
    <location>
        <begin position="270"/>
        <end position="290"/>
    </location>
</feature>
<dbReference type="Pfam" id="PF19445">
    <property type="entry name" value="eIF3h_C"/>
    <property type="match status" value="1"/>
</dbReference>
<dbReference type="Proteomes" id="UP000001072">
    <property type="component" value="Unassembled WGS sequence"/>
</dbReference>
<dbReference type="InterPro" id="IPR050242">
    <property type="entry name" value="JAMM_MPN+_peptidase_M67A"/>
</dbReference>
<evidence type="ECO:0000256" key="5">
    <source>
        <dbReference type="SAM" id="MobiDB-lite"/>
    </source>
</evidence>
<dbReference type="RefSeq" id="XP_007408245.1">
    <property type="nucleotide sequence ID" value="XM_007408183.1"/>
</dbReference>
<keyword evidence="2 4" id="KW-0396">Initiation factor</keyword>
<comment type="similarity">
    <text evidence="4">Belongs to the eIF-3 subunit H family.</text>
</comment>
<gene>
    <name evidence="7" type="ORF">MELLADRAFT_84677</name>
</gene>
<dbReference type="HOGENOM" id="CLU_044094_1_1_1"/>